<evidence type="ECO:0000256" key="1">
    <source>
        <dbReference type="SAM" id="MobiDB-lite"/>
    </source>
</evidence>
<protein>
    <submittedName>
        <fullName evidence="2">Uncharacterized protein</fullName>
    </submittedName>
</protein>
<evidence type="ECO:0000313" key="2">
    <source>
        <dbReference type="EMBL" id="BBF92644.1"/>
    </source>
</evidence>
<accession>A0A348FZB1</accession>
<sequence>MADYSREDIEAAWGVIGSSPAWPAARELLMSVIQSVPSADVPSSALHDMTGERRLATRLIRLAEDISRARPVPGNRTDPGAHPDVSGIRPAARGGRSARLRAG</sequence>
<dbReference type="EMBL" id="AP018907">
    <property type="protein sequence ID" value="BBF92644.1"/>
    <property type="molecule type" value="Genomic_DNA"/>
</dbReference>
<dbReference type="Proteomes" id="UP000266934">
    <property type="component" value="Chromosome"/>
</dbReference>
<gene>
    <name evidence="2" type="ORF">BLTE_13290</name>
</gene>
<reference evidence="2 3" key="1">
    <citation type="submission" date="2018-08" db="EMBL/GenBank/DDBJ databases">
        <title>Complete genome sequencing of Blastochloris tepida GI.</title>
        <authorList>
            <person name="Tsukatani Y."/>
            <person name="Mori H."/>
        </authorList>
    </citation>
    <scope>NUCLEOTIDE SEQUENCE [LARGE SCALE GENOMIC DNA]</scope>
    <source>
        <strain evidence="2 3">GI</strain>
    </source>
</reference>
<feature type="region of interest" description="Disordered" evidence="1">
    <location>
        <begin position="67"/>
        <end position="103"/>
    </location>
</feature>
<name>A0A348FZB1_9HYPH</name>
<dbReference type="KEGG" id="blag:BLTE_13290"/>
<keyword evidence="3" id="KW-1185">Reference proteome</keyword>
<dbReference type="AlphaFoldDB" id="A0A348FZB1"/>
<evidence type="ECO:0000313" key="3">
    <source>
        <dbReference type="Proteomes" id="UP000266934"/>
    </source>
</evidence>
<proteinExistence type="predicted"/>
<organism evidence="2 3">
    <name type="scientific">Blastochloris tepida</name>
    <dbReference type="NCBI Taxonomy" id="2233851"/>
    <lineage>
        <taxon>Bacteria</taxon>
        <taxon>Pseudomonadati</taxon>
        <taxon>Pseudomonadota</taxon>
        <taxon>Alphaproteobacteria</taxon>
        <taxon>Hyphomicrobiales</taxon>
        <taxon>Blastochloridaceae</taxon>
        <taxon>Blastochloris</taxon>
    </lineage>
</organism>